<dbReference type="NCBIfam" id="NF033542">
    <property type="entry name" value="transpos_IS110"/>
    <property type="match status" value="1"/>
</dbReference>
<evidence type="ECO:0000259" key="3">
    <source>
        <dbReference type="Pfam" id="PF02371"/>
    </source>
</evidence>
<dbReference type="EMBL" id="SPPA01000001">
    <property type="protein sequence ID" value="TFV13326.1"/>
    <property type="molecule type" value="Genomic_DNA"/>
</dbReference>
<dbReference type="InterPro" id="IPR003346">
    <property type="entry name" value="Transposase_20"/>
</dbReference>
<dbReference type="Pfam" id="PF01548">
    <property type="entry name" value="DEDD_Tnp_IS110"/>
    <property type="match status" value="1"/>
</dbReference>
<keyword evidence="1" id="KW-0175">Coiled coil</keyword>
<feature type="domain" description="Transposase IS116/IS110/IS902 C-terminal" evidence="3">
    <location>
        <begin position="201"/>
        <end position="284"/>
    </location>
</feature>
<name>A0A4Y9K9R0_9PAST</name>
<dbReference type="PANTHER" id="PTHR33055">
    <property type="entry name" value="TRANSPOSASE FOR INSERTION SEQUENCE ELEMENT IS1111A"/>
    <property type="match status" value="1"/>
</dbReference>
<dbReference type="GO" id="GO:0003677">
    <property type="term" value="F:DNA binding"/>
    <property type="evidence" value="ECO:0007669"/>
    <property type="project" value="InterPro"/>
</dbReference>
<dbReference type="GO" id="GO:0006313">
    <property type="term" value="P:DNA transposition"/>
    <property type="evidence" value="ECO:0007669"/>
    <property type="project" value="InterPro"/>
</dbReference>
<dbReference type="InterPro" id="IPR002525">
    <property type="entry name" value="Transp_IS110-like_N"/>
</dbReference>
<feature type="domain" description="Transposase IS110-like N-terminal" evidence="2">
    <location>
        <begin position="33"/>
        <end position="160"/>
    </location>
</feature>
<dbReference type="Pfam" id="PF02371">
    <property type="entry name" value="Transposase_20"/>
    <property type="match status" value="1"/>
</dbReference>
<reference evidence="4 5" key="1">
    <citation type="submission" date="2019-03" db="EMBL/GenBank/DDBJ databases">
        <title>Diversity of the mouse oral microbiome.</title>
        <authorList>
            <person name="Joseph S."/>
            <person name="Aduse-Opoku J."/>
            <person name="Curtis M."/>
            <person name="Wade W."/>
            <person name="Hashim A."/>
        </authorList>
    </citation>
    <scope>NUCLEOTIDE SEQUENCE [LARGE SCALE GENOMIC DNA]</scope>
    <source>
        <strain evidence="4 5">WT12</strain>
    </source>
</reference>
<evidence type="ECO:0000313" key="5">
    <source>
        <dbReference type="Proteomes" id="UP000297396"/>
    </source>
</evidence>
<dbReference type="GO" id="GO:0004803">
    <property type="term" value="F:transposase activity"/>
    <property type="evidence" value="ECO:0007669"/>
    <property type="project" value="InterPro"/>
</dbReference>
<dbReference type="Proteomes" id="UP000297396">
    <property type="component" value="Unassembled WGS sequence"/>
</dbReference>
<evidence type="ECO:0000256" key="1">
    <source>
        <dbReference type="SAM" id="Coils"/>
    </source>
</evidence>
<dbReference type="OrthoDB" id="5670058at2"/>
<dbReference type="PANTHER" id="PTHR33055:SF13">
    <property type="entry name" value="TRANSPOSASE"/>
    <property type="match status" value="1"/>
</dbReference>
<evidence type="ECO:0000259" key="2">
    <source>
        <dbReference type="Pfam" id="PF01548"/>
    </source>
</evidence>
<protein>
    <submittedName>
        <fullName evidence="4">IS110 family transposase</fullName>
    </submittedName>
</protein>
<organism evidence="4 5">
    <name type="scientific">Muribacter muris</name>
    <dbReference type="NCBI Taxonomy" id="67855"/>
    <lineage>
        <taxon>Bacteria</taxon>
        <taxon>Pseudomonadati</taxon>
        <taxon>Pseudomonadota</taxon>
        <taxon>Gammaproteobacteria</taxon>
        <taxon>Pasteurellales</taxon>
        <taxon>Pasteurellaceae</taxon>
        <taxon>Muribacter</taxon>
    </lineage>
</organism>
<dbReference type="InterPro" id="IPR047650">
    <property type="entry name" value="Transpos_IS110"/>
</dbReference>
<proteinExistence type="predicted"/>
<evidence type="ECO:0000313" key="4">
    <source>
        <dbReference type="EMBL" id="TFV13326.1"/>
    </source>
</evidence>
<dbReference type="AlphaFoldDB" id="A0A4Y9K9R0"/>
<sequence length="323" mass="35931">MAPEYKAGYDERTNLLWYVAKRHFVVGLSGRKQTKTFTHHPKGIQQAVEYLQKSANVDLIVLESTGGLEIPLAKALYRADFPVVIANPHQTHLFSLSKSLAKTDAKDAKMLASYAQMLVLYGEVDTRLYTPPTPEQAQLEALVLRRTQLVAMRVAEKNRLAIIHASQKASVEQLIAHFDRLIAELENAIAQATLAFDDKAKKFKDIKGIGPITTATLVSMLPELGQLKYKQIASLVGVAPHPKESGNTKWKSRCSGGRKAVRNVLYQAANVARQHEPKFNAFYEHLRAKGKPFKVALNACMRKLLTVINAIIRDGSQWQPPAV</sequence>
<feature type="coiled-coil region" evidence="1">
    <location>
        <begin position="168"/>
        <end position="202"/>
    </location>
</feature>
<gene>
    <name evidence="4" type="ORF">E4T80_00340</name>
</gene>
<comment type="caution">
    <text evidence="4">The sequence shown here is derived from an EMBL/GenBank/DDBJ whole genome shotgun (WGS) entry which is preliminary data.</text>
</comment>
<accession>A0A4Y9K9R0</accession>